<dbReference type="EMBL" id="GECZ01005769">
    <property type="protein sequence ID" value="JAS64000.1"/>
    <property type="molecule type" value="Transcribed_RNA"/>
</dbReference>
<sequence>MEMPEGSLIVGYADEIATVITKGTFDEIQWLLDRVMLRVLAWMGKHGLTLATEKTKIVLLTRWRINTVVQVRVDWKIIETKSTMKYLGVMLDTKLTFWDHISGAVTRRQLLLPH</sequence>
<protein>
    <submittedName>
        <fullName evidence="3">Uncharacterized protein</fullName>
    </submittedName>
</protein>
<reference evidence="3" key="1">
    <citation type="submission" date="2015-11" db="EMBL/GenBank/DDBJ databases">
        <title>De novo transcriptome assembly of four potential Pierce s Disease insect vectors from Arizona vineyards.</title>
        <authorList>
            <person name="Tassone E.E."/>
        </authorList>
    </citation>
    <scope>NUCLEOTIDE SEQUENCE</scope>
</reference>
<evidence type="ECO:0000313" key="2">
    <source>
        <dbReference type="EMBL" id="JAS57113.1"/>
    </source>
</evidence>
<name>A0A1B6GNL6_9HEMI</name>
<accession>A0A1B6GNL6</accession>
<dbReference type="EMBL" id="GECZ01012656">
    <property type="protein sequence ID" value="JAS57113.1"/>
    <property type="molecule type" value="Transcribed_RNA"/>
</dbReference>
<gene>
    <name evidence="1" type="ORF">g.41207</name>
    <name evidence="3" type="ORF">g.41208</name>
    <name evidence="2" type="ORF">g.41209</name>
</gene>
<organism evidence="3">
    <name type="scientific">Cuerna arida</name>
    <dbReference type="NCBI Taxonomy" id="1464854"/>
    <lineage>
        <taxon>Eukaryota</taxon>
        <taxon>Metazoa</taxon>
        <taxon>Ecdysozoa</taxon>
        <taxon>Arthropoda</taxon>
        <taxon>Hexapoda</taxon>
        <taxon>Insecta</taxon>
        <taxon>Pterygota</taxon>
        <taxon>Neoptera</taxon>
        <taxon>Paraneoptera</taxon>
        <taxon>Hemiptera</taxon>
        <taxon>Auchenorrhyncha</taxon>
        <taxon>Membracoidea</taxon>
        <taxon>Cicadellidae</taxon>
        <taxon>Cicadellinae</taxon>
        <taxon>Proconiini</taxon>
        <taxon>Cuerna</taxon>
    </lineage>
</organism>
<dbReference type="EMBL" id="GECZ01022601">
    <property type="protein sequence ID" value="JAS47168.1"/>
    <property type="molecule type" value="Transcribed_RNA"/>
</dbReference>
<proteinExistence type="predicted"/>
<evidence type="ECO:0000313" key="1">
    <source>
        <dbReference type="EMBL" id="JAS47168.1"/>
    </source>
</evidence>
<evidence type="ECO:0000313" key="3">
    <source>
        <dbReference type="EMBL" id="JAS64000.1"/>
    </source>
</evidence>
<dbReference type="AlphaFoldDB" id="A0A1B6GNL6"/>